<dbReference type="EMBL" id="AP014569">
    <property type="protein sequence ID" value="BAO83644.1"/>
    <property type="molecule type" value="Genomic_DNA"/>
</dbReference>
<evidence type="ECO:0000313" key="3">
    <source>
        <dbReference type="EMBL" id="BAO83644.1"/>
    </source>
</evidence>
<dbReference type="InterPro" id="IPR012340">
    <property type="entry name" value="NA-bd_OB-fold"/>
</dbReference>
<dbReference type="GO" id="GO:1990077">
    <property type="term" value="C:primosome complex"/>
    <property type="evidence" value="ECO:0007669"/>
    <property type="project" value="UniProtKB-UniRule"/>
</dbReference>
<dbReference type="PIRSF" id="PIRSF003135">
    <property type="entry name" value="Primosomal_n"/>
    <property type="match status" value="1"/>
</dbReference>
<keyword evidence="1" id="KW-0238">DNA-binding</keyword>
<comment type="similarity">
    <text evidence="1">Belongs to the PriB family.</text>
</comment>
<evidence type="ECO:0000313" key="4">
    <source>
        <dbReference type="Proteomes" id="UP000066014"/>
    </source>
</evidence>
<dbReference type="Proteomes" id="UP000066014">
    <property type="component" value="Chromosome"/>
</dbReference>
<dbReference type="InterPro" id="IPR023646">
    <property type="entry name" value="Prisomal_replication_PriB"/>
</dbReference>
<feature type="compositionally biased region" description="Polar residues" evidence="2">
    <location>
        <begin position="1"/>
        <end position="12"/>
    </location>
</feature>
<dbReference type="HAMAP" id="MF_00720">
    <property type="entry name" value="PriB"/>
    <property type="match status" value="1"/>
</dbReference>
<comment type="function">
    <text evidence="1">Involved in the restart of stalled replication forks, which reloads the replicative helicase on sites other than the origin of replication; the PriA-PriB pathway is the major replication restart pathway. During primosome assembly it facilitates complex formation between PriA and DnaT on DNA; stabilizes PriA on DNA. Stimulates the DNA unwinding activity of PriA helicase.</text>
</comment>
<accession>A0A060NXL9</accession>
<dbReference type="Gene3D" id="2.40.50.140">
    <property type="entry name" value="Nucleic acid-binding proteins"/>
    <property type="match status" value="1"/>
</dbReference>
<evidence type="ECO:0000256" key="1">
    <source>
        <dbReference type="HAMAP-Rule" id="MF_00720"/>
    </source>
</evidence>
<dbReference type="HOGENOM" id="CLU_166075_1_2_4"/>
<dbReference type="Pfam" id="PF22657">
    <property type="entry name" value="SSB_1"/>
    <property type="match status" value="1"/>
</dbReference>
<name>A0A060NXL9_9BURK</name>
<dbReference type="KEGG" id="cbab:SMCB_1416"/>
<keyword evidence="1" id="KW-0235">DNA replication</keyword>
<keyword evidence="1" id="KW-0639">Primosome</keyword>
<dbReference type="GO" id="GO:0003697">
    <property type="term" value="F:single-stranded DNA binding"/>
    <property type="evidence" value="ECO:0007669"/>
    <property type="project" value="UniProtKB-UniRule"/>
</dbReference>
<proteinExistence type="inferred from homology"/>
<gene>
    <name evidence="1" type="primary">priB</name>
    <name evidence="3" type="ORF">SMCB_1416</name>
</gene>
<feature type="region of interest" description="Disordered" evidence="2">
    <location>
        <begin position="1"/>
        <end position="25"/>
    </location>
</feature>
<reference evidence="3 4" key="1">
    <citation type="journal article" date="2014" name="Nat. Commun.">
        <title>Physiological and genomic features of highly alkaliphilic hydrogen-utilizing Betaproteobacteria from a continental serpentinizing site.</title>
        <authorList>
            <person name="Suzuki S."/>
            <person name="Kuenen J.G."/>
            <person name="Schipper K."/>
            <person name="van der Velde S."/>
            <person name="Ishii S."/>
            <person name="Wu A."/>
            <person name="Sorokin D.Y."/>
            <person name="Tenney A."/>
            <person name="Meng X.Y."/>
            <person name="Morrill P.L."/>
            <person name="Kamagata Y."/>
            <person name="Muyzer G."/>
            <person name="Nealson K.H."/>
        </authorList>
    </citation>
    <scope>NUCLEOTIDE SEQUENCE [LARGE SCALE GENOMIC DNA]</scope>
    <source>
        <strain evidence="3 4">B1</strain>
    </source>
</reference>
<organism evidence="3 4">
    <name type="scientific">Serpentinimonas maccroryi</name>
    <dbReference type="NCBI Taxonomy" id="1458426"/>
    <lineage>
        <taxon>Bacteria</taxon>
        <taxon>Pseudomonadati</taxon>
        <taxon>Pseudomonadota</taxon>
        <taxon>Betaproteobacteria</taxon>
        <taxon>Burkholderiales</taxon>
        <taxon>Comamonadaceae</taxon>
        <taxon>Serpentinimonas</taxon>
    </lineage>
</organism>
<sequence length="117" mass="12658">MPVANPPTTEAQQPPIPPHNPSHNRLHLTATLVGTQPLRYTPAAVPVLDALLEHQSVQIESGQQRQVALQLKAVGFGLMAEALARLPLGTLLDAHGFMAHARNGKGFVLHIQEFKLI</sequence>
<dbReference type="AlphaFoldDB" id="A0A060NXL9"/>
<dbReference type="NCBIfam" id="TIGR04418">
    <property type="entry name" value="PriB_gamma"/>
    <property type="match status" value="1"/>
</dbReference>
<dbReference type="STRING" id="1458426.SMCB_1416"/>
<comment type="subunit">
    <text evidence="1">Homodimer. Interacts with PriA and DnaT. Component of the replication restart primosome. Primosome assembly occurs via a 'hand-off' mechanism. PriA binds to replication forks, subsequently PriB then DnaT bind; DnaT then displaces ssDNA to generate the helicase loading substrate.</text>
</comment>
<keyword evidence="4" id="KW-1185">Reference proteome</keyword>
<dbReference type="SUPFAM" id="SSF50249">
    <property type="entry name" value="Nucleic acid-binding proteins"/>
    <property type="match status" value="1"/>
</dbReference>
<dbReference type="GO" id="GO:0006269">
    <property type="term" value="P:DNA replication, synthesis of primer"/>
    <property type="evidence" value="ECO:0007669"/>
    <property type="project" value="UniProtKB-KW"/>
</dbReference>
<evidence type="ECO:0000256" key="2">
    <source>
        <dbReference type="SAM" id="MobiDB-lite"/>
    </source>
</evidence>
<protein>
    <recommendedName>
        <fullName evidence="1">Replication restart protein PriB</fullName>
    </recommendedName>
</protein>